<proteinExistence type="inferred from homology"/>
<dbReference type="PANTHER" id="PTHR42928">
    <property type="entry name" value="TRICARBOXYLATE-BINDING PROTEIN"/>
    <property type="match status" value="1"/>
</dbReference>
<dbReference type="Pfam" id="PF03401">
    <property type="entry name" value="TctC"/>
    <property type="match status" value="1"/>
</dbReference>
<dbReference type="SUPFAM" id="SSF53850">
    <property type="entry name" value="Periplasmic binding protein-like II"/>
    <property type="match status" value="1"/>
</dbReference>
<dbReference type="Gene3D" id="3.40.190.150">
    <property type="entry name" value="Bordetella uptake gene, domain 1"/>
    <property type="match status" value="1"/>
</dbReference>
<dbReference type="EMBL" id="CP015583">
    <property type="protein sequence ID" value="APT58061.1"/>
    <property type="molecule type" value="Genomic_DNA"/>
</dbReference>
<feature type="signal peptide" evidence="2">
    <location>
        <begin position="1"/>
        <end position="25"/>
    </location>
</feature>
<protein>
    <submittedName>
        <fullName evidence="4">Tripartite tricarboxylate transporter substrate binding protein</fullName>
    </submittedName>
</protein>
<keyword evidence="2" id="KW-0732">Signal</keyword>
<dbReference type="KEGG" id="rgi:RGI145_13990"/>
<dbReference type="EMBL" id="JAVVDO010000018">
    <property type="protein sequence ID" value="MDT8331824.1"/>
    <property type="molecule type" value="Genomic_DNA"/>
</dbReference>
<reference evidence="4" key="3">
    <citation type="submission" date="2023-09" db="EMBL/GenBank/DDBJ databases">
        <authorList>
            <person name="Schober I."/>
            <person name="Bunk B."/>
        </authorList>
    </citation>
    <scope>NUCLEOTIDE SEQUENCE</scope>
    <source>
        <strain evidence="4">DSM 103800</strain>
    </source>
</reference>
<comment type="similarity">
    <text evidence="1">Belongs to the UPF0065 (bug) family.</text>
</comment>
<reference evidence="4 6" key="2">
    <citation type="journal article" date="2019" name="Microb. Pathog.">
        <title>Comparison of VITEK 2, MALDI-TOF MS, 16S rRNA gene sequencing, and whole-genome sequencing for identification of Roseomonas mucosa.</title>
        <authorList>
            <person name="Rudolph W.W."/>
            <person name="Gunzer F."/>
            <person name="Trauth M."/>
            <person name="Bunk B."/>
            <person name="Bigge R."/>
            <person name="Schrottner P."/>
        </authorList>
    </citation>
    <scope>NUCLEOTIDE SEQUENCE [LARGE SCALE GENOMIC DNA]</scope>
    <source>
        <strain evidence="4 6">DSM 103800</strain>
    </source>
</reference>
<evidence type="ECO:0000313" key="6">
    <source>
        <dbReference type="Proteomes" id="UP001258945"/>
    </source>
</evidence>
<reference evidence="3 5" key="1">
    <citation type="submission" date="2016-05" db="EMBL/GenBank/DDBJ databases">
        <title>Complete Genome and Methylome Analysis of Psychrotrophic Bacterial Isolates from Antarctic Lake Untersee.</title>
        <authorList>
            <person name="Fomenkov A."/>
            <person name="Akimov V.N."/>
            <person name="Vasilyeva L.V."/>
            <person name="Andersen D."/>
            <person name="Vincze T."/>
            <person name="Roberts R.J."/>
        </authorList>
    </citation>
    <scope>NUCLEOTIDE SEQUENCE [LARGE SCALE GENOMIC DNA]</scope>
    <source>
        <strain evidence="3 5">U14-5</strain>
    </source>
</reference>
<organism evidence="3 5">
    <name type="scientific">Roseomonas gilardii</name>
    <dbReference type="NCBI Taxonomy" id="257708"/>
    <lineage>
        <taxon>Bacteria</taxon>
        <taxon>Pseudomonadati</taxon>
        <taxon>Pseudomonadota</taxon>
        <taxon>Alphaproteobacteria</taxon>
        <taxon>Acetobacterales</taxon>
        <taxon>Roseomonadaceae</taxon>
        <taxon>Roseomonas</taxon>
    </lineage>
</organism>
<evidence type="ECO:0000313" key="3">
    <source>
        <dbReference type="EMBL" id="APT58061.1"/>
    </source>
</evidence>
<evidence type="ECO:0000256" key="1">
    <source>
        <dbReference type="ARBA" id="ARBA00006987"/>
    </source>
</evidence>
<dbReference type="AlphaFoldDB" id="A0A1L7AH59"/>
<feature type="chain" id="PRO_5012273184" evidence="2">
    <location>
        <begin position="26"/>
        <end position="324"/>
    </location>
</feature>
<dbReference type="PIRSF" id="PIRSF017082">
    <property type="entry name" value="YflP"/>
    <property type="match status" value="1"/>
</dbReference>
<dbReference type="InterPro" id="IPR005064">
    <property type="entry name" value="BUG"/>
</dbReference>
<evidence type="ECO:0000313" key="4">
    <source>
        <dbReference type="EMBL" id="MDT8331824.1"/>
    </source>
</evidence>
<dbReference type="CDD" id="cd07012">
    <property type="entry name" value="PBP2_Bug_TTT"/>
    <property type="match status" value="1"/>
</dbReference>
<gene>
    <name evidence="3" type="ORF">RGI145_13990</name>
    <name evidence="4" type="ORF">RQ831_12235</name>
</gene>
<keyword evidence="6" id="KW-1185">Reference proteome</keyword>
<accession>A0A1L7AH59</accession>
<dbReference type="Proteomes" id="UP000185494">
    <property type="component" value="Chromosome 1"/>
</dbReference>
<dbReference type="RefSeq" id="WP_075798841.1">
    <property type="nucleotide sequence ID" value="NZ_CP015583.1"/>
</dbReference>
<dbReference type="STRING" id="257708.RGI145_13990"/>
<evidence type="ECO:0000256" key="2">
    <source>
        <dbReference type="SAM" id="SignalP"/>
    </source>
</evidence>
<dbReference type="Gene3D" id="3.40.190.10">
    <property type="entry name" value="Periplasmic binding protein-like II"/>
    <property type="match status" value="1"/>
</dbReference>
<evidence type="ECO:0000313" key="5">
    <source>
        <dbReference type="Proteomes" id="UP000185494"/>
    </source>
</evidence>
<dbReference type="InterPro" id="IPR042100">
    <property type="entry name" value="Bug_dom1"/>
</dbReference>
<dbReference type="eggNOG" id="COG3181">
    <property type="taxonomic scope" value="Bacteria"/>
</dbReference>
<dbReference type="Proteomes" id="UP001258945">
    <property type="component" value="Unassembled WGS sequence"/>
</dbReference>
<name>A0A1L7AH59_9PROT</name>
<sequence>MTMVMGRRGALAAGLAALAAGRAMAAFPERDVRLLVGFSPGGTVDLLARLLAEPLRPVLGQTVVVENRSGASGLIAAQAVSQAPPDGHMINLVAMSAYAVLPQLPGYRMPIDMDRDLTPVASVAGILNSLVVTPRAPFRTVAELIAHAKANPGRLTYASTGNGTSQHLAAELFARLTGTQLTHVPYRGGSNAIVDITAGRVDMMFGNFPELIGQIRDGGLRLMAFSSARPSPLFPDTPLVRDTVPGFTVTSWLGLAGPAHLPEPVVATWTAALQKVEAAEDFRRQLAENGMEPLFQEPAAFRATIAADRQRWGEVIRDAGIRAD</sequence>
<dbReference type="PANTHER" id="PTHR42928:SF5">
    <property type="entry name" value="BLR1237 PROTEIN"/>
    <property type="match status" value="1"/>
</dbReference>